<name>Q725V4_NITV2</name>
<accession>Q725V4</accession>
<sequence length="30" mass="3836">MSYILARCMVVQRELWRNRTWNWRLCFSIC</sequence>
<dbReference type="Proteomes" id="UP000002194">
    <property type="component" value="Chromosome"/>
</dbReference>
<proteinExistence type="predicted"/>
<reference evidence="1 2" key="1">
    <citation type="journal article" date="2004" name="Nat. Biotechnol.">
        <title>The genome sequence of the anaerobic, sulfate-reducing bacterium Desulfovibrio vulgaris Hildenborough.</title>
        <authorList>
            <person name="Heidelberg J.F."/>
            <person name="Seshadri R."/>
            <person name="Haveman S.A."/>
            <person name="Hemme C.L."/>
            <person name="Paulsen I.T."/>
            <person name="Kolonay J.F."/>
            <person name="Eisen J.A."/>
            <person name="Ward N."/>
            <person name="Methe B."/>
            <person name="Brinkac L.M."/>
            <person name="Daugherty S.C."/>
            <person name="Deboy R.T."/>
            <person name="Dodson R.J."/>
            <person name="Durkin A.S."/>
            <person name="Madupu R."/>
            <person name="Nelson W.C."/>
            <person name="Sullivan S.A."/>
            <person name="Fouts D."/>
            <person name="Haft D.H."/>
            <person name="Selengut J."/>
            <person name="Peterson J.D."/>
            <person name="Davidsen T.M."/>
            <person name="Zafar N."/>
            <person name="Zhou L."/>
            <person name="Radune D."/>
            <person name="Dimitrov G."/>
            <person name="Hance M."/>
            <person name="Tran K."/>
            <person name="Khouri H."/>
            <person name="Gill J."/>
            <person name="Utterback T.R."/>
            <person name="Feldblyum T.V."/>
            <person name="Wall J.D."/>
            <person name="Voordouw G."/>
            <person name="Fraser C.M."/>
        </authorList>
    </citation>
    <scope>NUCLEOTIDE SEQUENCE [LARGE SCALE GENOMIC DNA]</scope>
    <source>
        <strain evidence="2">ATCC 29579 / DSM 644 / NCIMB 8303 / VKM B-1760 / Hildenborough</strain>
    </source>
</reference>
<dbReference type="PaxDb" id="882-DVU_3321"/>
<dbReference type="EnsemblBacteria" id="AAS97789">
    <property type="protein sequence ID" value="AAS97789"/>
    <property type="gene ID" value="DVU_3321"/>
</dbReference>
<protein>
    <submittedName>
        <fullName evidence="1">Uncharacterized protein</fullName>
    </submittedName>
</protein>
<dbReference type="KEGG" id="dvu:DVU_3321"/>
<dbReference type="HOGENOM" id="CLU_3403198_0_0_7"/>
<evidence type="ECO:0000313" key="2">
    <source>
        <dbReference type="Proteomes" id="UP000002194"/>
    </source>
</evidence>
<dbReference type="EMBL" id="AE017285">
    <property type="protein sequence ID" value="AAS97789.1"/>
    <property type="molecule type" value="Genomic_DNA"/>
</dbReference>
<evidence type="ECO:0000313" key="1">
    <source>
        <dbReference type="EMBL" id="AAS97789.1"/>
    </source>
</evidence>
<gene>
    <name evidence="1" type="ordered locus">DVU_3321</name>
</gene>
<organism evidence="1 2">
    <name type="scientific">Nitratidesulfovibrio vulgaris (strain ATCC 29579 / DSM 644 / CCUG 34227 / NCIMB 8303 / VKM B-1760 / Hildenborough)</name>
    <name type="common">Desulfovibrio vulgaris</name>
    <dbReference type="NCBI Taxonomy" id="882"/>
    <lineage>
        <taxon>Bacteria</taxon>
        <taxon>Pseudomonadati</taxon>
        <taxon>Thermodesulfobacteriota</taxon>
        <taxon>Desulfovibrionia</taxon>
        <taxon>Desulfovibrionales</taxon>
        <taxon>Desulfovibrionaceae</taxon>
        <taxon>Nitratidesulfovibrio</taxon>
    </lineage>
</organism>
<dbReference type="AlphaFoldDB" id="Q725V4"/>
<dbReference type="STRING" id="882.DVU_3321"/>
<keyword evidence="2" id="KW-1185">Reference proteome</keyword>